<proteinExistence type="predicted"/>
<dbReference type="OrthoDB" id="3257768at2759"/>
<feature type="non-terminal residue" evidence="1">
    <location>
        <position position="1"/>
    </location>
</feature>
<dbReference type="AlphaFoldDB" id="A0A0C9TWB5"/>
<dbReference type="Pfam" id="PF18758">
    <property type="entry name" value="KDZ"/>
    <property type="match status" value="1"/>
</dbReference>
<name>A0A0C9TWB5_SPHS4</name>
<keyword evidence="2" id="KW-1185">Reference proteome</keyword>
<protein>
    <submittedName>
        <fullName evidence="1">Uncharacterized protein</fullName>
    </submittedName>
</protein>
<gene>
    <name evidence="1" type="ORF">M422DRAFT_85161</name>
</gene>
<dbReference type="HOGENOM" id="CLU_003703_5_2_1"/>
<accession>A0A0C9TWB5</accession>
<organism evidence="1 2">
    <name type="scientific">Sphaerobolus stellatus (strain SS14)</name>
    <dbReference type="NCBI Taxonomy" id="990650"/>
    <lineage>
        <taxon>Eukaryota</taxon>
        <taxon>Fungi</taxon>
        <taxon>Dikarya</taxon>
        <taxon>Basidiomycota</taxon>
        <taxon>Agaricomycotina</taxon>
        <taxon>Agaricomycetes</taxon>
        <taxon>Phallomycetidae</taxon>
        <taxon>Geastrales</taxon>
        <taxon>Sphaerobolaceae</taxon>
        <taxon>Sphaerobolus</taxon>
    </lineage>
</organism>
<feature type="non-terminal residue" evidence="1">
    <location>
        <position position="103"/>
    </location>
</feature>
<dbReference type="Proteomes" id="UP000054279">
    <property type="component" value="Unassembled WGS sequence"/>
</dbReference>
<dbReference type="InterPro" id="IPR040521">
    <property type="entry name" value="KDZ"/>
</dbReference>
<evidence type="ECO:0000313" key="2">
    <source>
        <dbReference type="Proteomes" id="UP000054279"/>
    </source>
</evidence>
<reference evidence="1 2" key="1">
    <citation type="submission" date="2014-06" db="EMBL/GenBank/DDBJ databases">
        <title>Evolutionary Origins and Diversification of the Mycorrhizal Mutualists.</title>
        <authorList>
            <consortium name="DOE Joint Genome Institute"/>
            <consortium name="Mycorrhizal Genomics Consortium"/>
            <person name="Kohler A."/>
            <person name="Kuo A."/>
            <person name="Nagy L.G."/>
            <person name="Floudas D."/>
            <person name="Copeland A."/>
            <person name="Barry K.W."/>
            <person name="Cichocki N."/>
            <person name="Veneault-Fourrey C."/>
            <person name="LaButti K."/>
            <person name="Lindquist E.A."/>
            <person name="Lipzen A."/>
            <person name="Lundell T."/>
            <person name="Morin E."/>
            <person name="Murat C."/>
            <person name="Riley R."/>
            <person name="Ohm R."/>
            <person name="Sun H."/>
            <person name="Tunlid A."/>
            <person name="Henrissat B."/>
            <person name="Grigoriev I.V."/>
            <person name="Hibbett D.S."/>
            <person name="Martin F."/>
        </authorList>
    </citation>
    <scope>NUCLEOTIDE SEQUENCE [LARGE SCALE GENOMIC DNA]</scope>
    <source>
        <strain evidence="1 2">SS14</strain>
    </source>
</reference>
<evidence type="ECO:0000313" key="1">
    <source>
        <dbReference type="EMBL" id="KIJ26119.1"/>
    </source>
</evidence>
<sequence>LKAGLKRIVISYDIACKYNINFKRRITHRDWPLVTQRKLRDLKNIKITWLIPKFHLAVHIEGCADKFSFNWVKDVGRTYGENVESNWPSLNVLATSVREMDSA</sequence>
<dbReference type="EMBL" id="KN837383">
    <property type="protein sequence ID" value="KIJ26119.1"/>
    <property type="molecule type" value="Genomic_DNA"/>
</dbReference>